<reference evidence="9 10" key="1">
    <citation type="submission" date="2025-04" db="UniProtKB">
        <authorList>
            <consortium name="RefSeq"/>
        </authorList>
    </citation>
    <scope>IDENTIFICATION</scope>
</reference>
<dbReference type="GO" id="GO:0045087">
    <property type="term" value="P:innate immune response"/>
    <property type="evidence" value="ECO:0007669"/>
    <property type="project" value="UniProtKB-KW"/>
</dbReference>
<dbReference type="GeneID" id="107272093"/>
<evidence type="ECO:0000313" key="9">
    <source>
        <dbReference type="RefSeq" id="XP_015604364.1"/>
    </source>
</evidence>
<dbReference type="Pfam" id="PF01510">
    <property type="entry name" value="Amidase_2"/>
    <property type="match status" value="1"/>
</dbReference>
<dbReference type="SMART" id="SM00644">
    <property type="entry name" value="Ami_2"/>
    <property type="match status" value="1"/>
</dbReference>
<sequence>MSEVTENTIRPIANYEEICLDEVPSENETDDENDSENNGIPVVDVSHGTIIVNMENTSNVEVKPTTQFYAPVTIHQYLNGHPPSSQSRSHPKLPISTNSNNLQEESNSSSKAKLSENADSENTTGNIDSNVSCSKTSNSYWKTAYVVIFLATLIVCAIVLYWTLSDPLPNDSSSSSWIKDESDYALGNGFNIFTRNRWGGRPIINESSRPLAHPVPYVIIGHTASNYCDTVSDCSSLLQTIQGRHVSELEFIDIGYNFLLDGCGNIYQALGWDIRNYIRNNSIMISVIGNFIYDKVNDKHRDAVQALIKRGIERKKISPNYRLIGHNQTSATDSPGKNLAITIKNWPHYYDGPIV</sequence>
<feature type="region of interest" description="Disordered" evidence="4">
    <location>
        <begin position="79"/>
        <end position="129"/>
    </location>
</feature>
<keyword evidence="2" id="KW-0399">Innate immunity</keyword>
<dbReference type="GO" id="GO:0008270">
    <property type="term" value="F:zinc ion binding"/>
    <property type="evidence" value="ECO:0007669"/>
    <property type="project" value="InterPro"/>
</dbReference>
<feature type="compositionally biased region" description="Polar residues" evidence="4">
    <location>
        <begin position="120"/>
        <end position="129"/>
    </location>
</feature>
<evidence type="ECO:0000256" key="3">
    <source>
        <dbReference type="ARBA" id="ARBA00022859"/>
    </source>
</evidence>
<evidence type="ECO:0000259" key="7">
    <source>
        <dbReference type="SMART" id="SM00701"/>
    </source>
</evidence>
<evidence type="ECO:0000256" key="4">
    <source>
        <dbReference type="SAM" id="MobiDB-lite"/>
    </source>
</evidence>
<dbReference type="RefSeq" id="XP_015604364.1">
    <property type="nucleotide sequence ID" value="XM_015748878.2"/>
</dbReference>
<keyword evidence="5" id="KW-0472">Membrane</keyword>
<dbReference type="InterPro" id="IPR006619">
    <property type="entry name" value="PGRP_domain_met/bac"/>
</dbReference>
<evidence type="ECO:0000256" key="5">
    <source>
        <dbReference type="SAM" id="Phobius"/>
    </source>
</evidence>
<evidence type="ECO:0000256" key="1">
    <source>
        <dbReference type="ARBA" id="ARBA00007553"/>
    </source>
</evidence>
<dbReference type="RefSeq" id="XP_015604366.1">
    <property type="nucleotide sequence ID" value="XM_015748880.2"/>
</dbReference>
<dbReference type="Proteomes" id="UP000694920">
    <property type="component" value="Unplaced"/>
</dbReference>
<dbReference type="SMART" id="SM00701">
    <property type="entry name" value="PGRP"/>
    <property type="match status" value="1"/>
</dbReference>
<evidence type="ECO:0000313" key="10">
    <source>
        <dbReference type="RefSeq" id="XP_015604365.1"/>
    </source>
</evidence>
<keyword evidence="5" id="KW-1133">Transmembrane helix</keyword>
<dbReference type="GO" id="GO:0008745">
    <property type="term" value="F:N-acetylmuramoyl-L-alanine amidase activity"/>
    <property type="evidence" value="ECO:0007669"/>
    <property type="project" value="InterPro"/>
</dbReference>
<evidence type="ECO:0000313" key="13">
    <source>
        <dbReference type="RefSeq" id="XP_024945170.1"/>
    </source>
</evidence>
<feature type="domain" description="N-acetylmuramoyl-L-alanine amidase" evidence="6">
    <location>
        <begin position="203"/>
        <end position="336"/>
    </location>
</feature>
<dbReference type="RefSeq" id="XP_024945170.1">
    <property type="nucleotide sequence ID" value="XM_025089402.1"/>
</dbReference>
<keyword evidence="3" id="KW-0391">Immunity</keyword>
<protein>
    <submittedName>
        <fullName evidence="9 10">Peptidoglycan-recognition protein SB1</fullName>
    </submittedName>
</protein>
<name>A0AAJ7W5D2_CEPCN</name>
<dbReference type="AlphaFoldDB" id="A0AAJ7W5D2"/>
<accession>A0AAJ7W5D2</accession>
<evidence type="ECO:0000313" key="12">
    <source>
        <dbReference type="RefSeq" id="XP_015604367.1"/>
    </source>
</evidence>
<dbReference type="Gene3D" id="3.40.80.10">
    <property type="entry name" value="Peptidoglycan recognition protein-like"/>
    <property type="match status" value="1"/>
</dbReference>
<dbReference type="InterPro" id="IPR002502">
    <property type="entry name" value="Amidase_domain"/>
</dbReference>
<feature type="transmembrane region" description="Helical" evidence="5">
    <location>
        <begin position="144"/>
        <end position="164"/>
    </location>
</feature>
<dbReference type="RefSeq" id="XP_015604365.1">
    <property type="nucleotide sequence ID" value="XM_015748879.2"/>
</dbReference>
<feature type="compositionally biased region" description="Low complexity" evidence="4">
    <location>
        <begin position="96"/>
        <end position="110"/>
    </location>
</feature>
<evidence type="ECO:0000259" key="6">
    <source>
        <dbReference type="SMART" id="SM00644"/>
    </source>
</evidence>
<dbReference type="InterPro" id="IPR036505">
    <property type="entry name" value="Amidase/PGRP_sf"/>
</dbReference>
<gene>
    <name evidence="9 10 11 12 13" type="primary">LOC107272093</name>
</gene>
<evidence type="ECO:0000256" key="2">
    <source>
        <dbReference type="ARBA" id="ARBA00022588"/>
    </source>
</evidence>
<organism evidence="8 13">
    <name type="scientific">Cephus cinctus</name>
    <name type="common">Wheat stem sawfly</name>
    <dbReference type="NCBI Taxonomy" id="211228"/>
    <lineage>
        <taxon>Eukaryota</taxon>
        <taxon>Metazoa</taxon>
        <taxon>Ecdysozoa</taxon>
        <taxon>Arthropoda</taxon>
        <taxon>Hexapoda</taxon>
        <taxon>Insecta</taxon>
        <taxon>Pterygota</taxon>
        <taxon>Neoptera</taxon>
        <taxon>Endopterygota</taxon>
        <taxon>Hymenoptera</taxon>
        <taxon>Cephoidea</taxon>
        <taxon>Cephidae</taxon>
        <taxon>Cephus</taxon>
    </lineage>
</organism>
<dbReference type="CDD" id="cd06583">
    <property type="entry name" value="PGRP"/>
    <property type="match status" value="1"/>
</dbReference>
<dbReference type="KEGG" id="ccin:107272093"/>
<keyword evidence="8" id="KW-1185">Reference proteome</keyword>
<dbReference type="PANTHER" id="PTHR11022:SF41">
    <property type="entry name" value="PEPTIDOGLYCAN-RECOGNITION PROTEIN LC-RELATED"/>
    <property type="match status" value="1"/>
</dbReference>
<dbReference type="InterPro" id="IPR015510">
    <property type="entry name" value="PGRP"/>
</dbReference>
<dbReference type="SUPFAM" id="SSF55846">
    <property type="entry name" value="N-acetylmuramoyl-L-alanine amidase-like"/>
    <property type="match status" value="1"/>
</dbReference>
<dbReference type="GO" id="GO:0009253">
    <property type="term" value="P:peptidoglycan catabolic process"/>
    <property type="evidence" value="ECO:0007669"/>
    <property type="project" value="InterPro"/>
</dbReference>
<dbReference type="RefSeq" id="XP_015604367.1">
    <property type="nucleotide sequence ID" value="XM_015748881.2"/>
</dbReference>
<feature type="domain" description="Peptidoglycan recognition protein family" evidence="7">
    <location>
        <begin position="190"/>
        <end position="330"/>
    </location>
</feature>
<dbReference type="PANTHER" id="PTHR11022">
    <property type="entry name" value="PEPTIDOGLYCAN RECOGNITION PROTEIN"/>
    <property type="match status" value="1"/>
</dbReference>
<evidence type="ECO:0000313" key="8">
    <source>
        <dbReference type="Proteomes" id="UP000694920"/>
    </source>
</evidence>
<keyword evidence="5" id="KW-0812">Transmembrane</keyword>
<comment type="similarity">
    <text evidence="1">Belongs to the N-acetylmuramoyl-L-alanine amidase 2 family.</text>
</comment>
<evidence type="ECO:0000313" key="11">
    <source>
        <dbReference type="RefSeq" id="XP_015604366.1"/>
    </source>
</evidence>
<proteinExistence type="inferred from homology"/>